<feature type="non-terminal residue" evidence="14">
    <location>
        <position position="170"/>
    </location>
</feature>
<keyword evidence="12" id="KW-0966">Cell projection</keyword>
<evidence type="ECO:0000256" key="12">
    <source>
        <dbReference type="ARBA" id="ARBA00023273"/>
    </source>
</evidence>
<evidence type="ECO:0000313" key="15">
    <source>
        <dbReference type="Proteomes" id="UP001497497"/>
    </source>
</evidence>
<evidence type="ECO:0000256" key="1">
    <source>
        <dbReference type="ARBA" id="ARBA00004430"/>
    </source>
</evidence>
<evidence type="ECO:0000256" key="11">
    <source>
        <dbReference type="ARBA" id="ARBA00023212"/>
    </source>
</evidence>
<dbReference type="Gene3D" id="1.10.8.1220">
    <property type="match status" value="1"/>
</dbReference>
<dbReference type="InterPro" id="IPR026983">
    <property type="entry name" value="DHC"/>
</dbReference>
<keyword evidence="6" id="KW-0067">ATP-binding</keyword>
<keyword evidence="10" id="KW-0505">Motor protein</keyword>
<keyword evidence="3" id="KW-0963">Cytoplasm</keyword>
<accession>A0AAV2ICY4</accession>
<evidence type="ECO:0000256" key="7">
    <source>
        <dbReference type="ARBA" id="ARBA00023017"/>
    </source>
</evidence>
<evidence type="ECO:0000256" key="6">
    <source>
        <dbReference type="ARBA" id="ARBA00022840"/>
    </source>
</evidence>
<dbReference type="GO" id="GO:0045505">
    <property type="term" value="F:dynein intermediate chain binding"/>
    <property type="evidence" value="ECO:0007669"/>
    <property type="project" value="InterPro"/>
</dbReference>
<dbReference type="GO" id="GO:0005874">
    <property type="term" value="C:microtubule"/>
    <property type="evidence" value="ECO:0007669"/>
    <property type="project" value="UniProtKB-KW"/>
</dbReference>
<evidence type="ECO:0000259" key="13">
    <source>
        <dbReference type="Pfam" id="PF12781"/>
    </source>
</evidence>
<comment type="caution">
    <text evidence="14">The sequence shown here is derived from an EMBL/GenBank/DDBJ whole genome shotgun (WGS) entry which is preliminary data.</text>
</comment>
<keyword evidence="8" id="KW-0175">Coiled coil</keyword>
<evidence type="ECO:0000313" key="14">
    <source>
        <dbReference type="EMBL" id="CAL1543937.1"/>
    </source>
</evidence>
<organism evidence="14 15">
    <name type="scientific">Lymnaea stagnalis</name>
    <name type="common">Great pond snail</name>
    <name type="synonym">Helix stagnalis</name>
    <dbReference type="NCBI Taxonomy" id="6523"/>
    <lineage>
        <taxon>Eukaryota</taxon>
        <taxon>Metazoa</taxon>
        <taxon>Spiralia</taxon>
        <taxon>Lophotrochozoa</taxon>
        <taxon>Mollusca</taxon>
        <taxon>Gastropoda</taxon>
        <taxon>Heterobranchia</taxon>
        <taxon>Euthyneura</taxon>
        <taxon>Panpulmonata</taxon>
        <taxon>Hygrophila</taxon>
        <taxon>Lymnaeoidea</taxon>
        <taxon>Lymnaeidae</taxon>
        <taxon>Lymnaea</taxon>
    </lineage>
</organism>
<evidence type="ECO:0000256" key="2">
    <source>
        <dbReference type="ARBA" id="ARBA00008887"/>
    </source>
</evidence>
<evidence type="ECO:0000256" key="8">
    <source>
        <dbReference type="ARBA" id="ARBA00023054"/>
    </source>
</evidence>
<keyword evidence="11" id="KW-0206">Cytoskeleton</keyword>
<dbReference type="GO" id="GO:0007018">
    <property type="term" value="P:microtubule-based movement"/>
    <property type="evidence" value="ECO:0007669"/>
    <property type="project" value="InterPro"/>
</dbReference>
<keyword evidence="4" id="KW-0493">Microtubule</keyword>
<dbReference type="Pfam" id="PF12781">
    <property type="entry name" value="AAA_9"/>
    <property type="match status" value="1"/>
</dbReference>
<gene>
    <name evidence="14" type="ORF">GSLYS_00017450001</name>
</gene>
<evidence type="ECO:0000256" key="4">
    <source>
        <dbReference type="ARBA" id="ARBA00022701"/>
    </source>
</evidence>
<keyword evidence="9" id="KW-0969">Cilium</keyword>
<dbReference type="PANTHER" id="PTHR22878">
    <property type="entry name" value="DYNEIN HEAVY CHAIN 6, AXONEMAL-LIKE-RELATED"/>
    <property type="match status" value="1"/>
</dbReference>
<feature type="non-terminal residue" evidence="14">
    <location>
        <position position="1"/>
    </location>
</feature>
<reference evidence="14 15" key="1">
    <citation type="submission" date="2024-04" db="EMBL/GenBank/DDBJ databases">
        <authorList>
            <consortium name="Genoscope - CEA"/>
            <person name="William W."/>
        </authorList>
    </citation>
    <scope>NUCLEOTIDE SEQUENCE [LARGE SCALE GENOMIC DNA]</scope>
</reference>
<comment type="subcellular location">
    <subcellularLocation>
        <location evidence="1">Cytoplasm</location>
        <location evidence="1">Cytoskeleton</location>
        <location evidence="1">Cilium axoneme</location>
    </subcellularLocation>
</comment>
<evidence type="ECO:0000256" key="5">
    <source>
        <dbReference type="ARBA" id="ARBA00022741"/>
    </source>
</evidence>
<evidence type="ECO:0000256" key="10">
    <source>
        <dbReference type="ARBA" id="ARBA00023175"/>
    </source>
</evidence>
<dbReference type="Proteomes" id="UP001497497">
    <property type="component" value="Unassembled WGS sequence"/>
</dbReference>
<protein>
    <recommendedName>
        <fullName evidence="13">Dynein heavy chain ATP-binding dynein motor region domain-containing protein</fullName>
    </recommendedName>
</protein>
<dbReference type="GO" id="GO:0005524">
    <property type="term" value="F:ATP binding"/>
    <property type="evidence" value="ECO:0007669"/>
    <property type="project" value="UniProtKB-KW"/>
</dbReference>
<dbReference type="GO" id="GO:0005930">
    <property type="term" value="C:axoneme"/>
    <property type="evidence" value="ECO:0007669"/>
    <property type="project" value="UniProtKB-SubCell"/>
</dbReference>
<keyword evidence="5" id="KW-0547">Nucleotide-binding</keyword>
<dbReference type="InterPro" id="IPR035706">
    <property type="entry name" value="AAA_9"/>
</dbReference>
<dbReference type="GO" id="GO:0030286">
    <property type="term" value="C:dynein complex"/>
    <property type="evidence" value="ECO:0007669"/>
    <property type="project" value="UniProtKB-KW"/>
</dbReference>
<keyword evidence="7" id="KW-0243">Dynein</keyword>
<feature type="domain" description="Dynein heavy chain ATP-binding dynein motor region" evidence="13">
    <location>
        <begin position="3"/>
        <end position="45"/>
    </location>
</feature>
<evidence type="ECO:0000256" key="9">
    <source>
        <dbReference type="ARBA" id="ARBA00023069"/>
    </source>
</evidence>
<evidence type="ECO:0000256" key="3">
    <source>
        <dbReference type="ARBA" id="ARBA00022490"/>
    </source>
</evidence>
<comment type="similarity">
    <text evidence="2">Belongs to the dynein heavy chain family.</text>
</comment>
<sequence>SFNKKLLYDLEDSLLRELAQSKGNMLDNVDLVETLESTKTKASEVTYKLDLASKTAIDIEKTRDGYRPAAMRGAILFFVLADMSVVNSMYQYSLASFLEVFVFSLKRSLPDTILRKRINNILEALTMNVYNYGCTGIFEREKLLFSFQITLKLEQQQKNVQQEELDFFIK</sequence>
<dbReference type="AlphaFoldDB" id="A0AAV2ICY4"/>
<dbReference type="Gene3D" id="6.10.140.1060">
    <property type="match status" value="1"/>
</dbReference>
<name>A0AAV2ICY4_LYMST</name>
<dbReference type="GO" id="GO:0051959">
    <property type="term" value="F:dynein light intermediate chain binding"/>
    <property type="evidence" value="ECO:0007669"/>
    <property type="project" value="InterPro"/>
</dbReference>
<keyword evidence="15" id="KW-1185">Reference proteome</keyword>
<dbReference type="FunFam" id="1.10.8.1220:FF:000001">
    <property type="entry name" value="Dynein axonemal heavy chain 5"/>
    <property type="match status" value="1"/>
</dbReference>
<dbReference type="PANTHER" id="PTHR22878:SF63">
    <property type="entry name" value="DYNEIN AXONEMAL HEAVY CHAIN 10"/>
    <property type="match status" value="1"/>
</dbReference>
<proteinExistence type="inferred from homology"/>
<dbReference type="EMBL" id="CAXITT010000585">
    <property type="protein sequence ID" value="CAL1543937.1"/>
    <property type="molecule type" value="Genomic_DNA"/>
</dbReference>